<dbReference type="EMBL" id="MU005775">
    <property type="protein sequence ID" value="KAF2706926.1"/>
    <property type="molecule type" value="Genomic_DNA"/>
</dbReference>
<gene>
    <name evidence="2" type="ORF">K504DRAFT_362823</name>
</gene>
<keyword evidence="1" id="KW-0732">Signal</keyword>
<feature type="non-terminal residue" evidence="2">
    <location>
        <position position="160"/>
    </location>
</feature>
<evidence type="ECO:0000256" key="1">
    <source>
        <dbReference type="SAM" id="SignalP"/>
    </source>
</evidence>
<proteinExistence type="predicted"/>
<feature type="signal peptide" evidence="1">
    <location>
        <begin position="1"/>
        <end position="19"/>
    </location>
</feature>
<accession>A0A6G1K230</accession>
<dbReference type="Proteomes" id="UP000799428">
    <property type="component" value="Unassembled WGS sequence"/>
</dbReference>
<protein>
    <recommendedName>
        <fullName evidence="4">Secreted protein</fullName>
    </recommendedName>
</protein>
<feature type="chain" id="PRO_5026309027" description="Secreted protein" evidence="1">
    <location>
        <begin position="20"/>
        <end position="160"/>
    </location>
</feature>
<evidence type="ECO:0000313" key="3">
    <source>
        <dbReference type="Proteomes" id="UP000799428"/>
    </source>
</evidence>
<keyword evidence="3" id="KW-1185">Reference proteome</keyword>
<evidence type="ECO:0000313" key="2">
    <source>
        <dbReference type="EMBL" id="KAF2706926.1"/>
    </source>
</evidence>
<organism evidence="2 3">
    <name type="scientific">Pleomassaria siparia CBS 279.74</name>
    <dbReference type="NCBI Taxonomy" id="1314801"/>
    <lineage>
        <taxon>Eukaryota</taxon>
        <taxon>Fungi</taxon>
        <taxon>Dikarya</taxon>
        <taxon>Ascomycota</taxon>
        <taxon>Pezizomycotina</taxon>
        <taxon>Dothideomycetes</taxon>
        <taxon>Pleosporomycetidae</taxon>
        <taxon>Pleosporales</taxon>
        <taxon>Pleomassariaceae</taxon>
        <taxon>Pleomassaria</taxon>
    </lineage>
</organism>
<evidence type="ECO:0008006" key="4">
    <source>
        <dbReference type="Google" id="ProtNLM"/>
    </source>
</evidence>
<sequence>MRLLNLLCVTMLAPITGFAAPVGESHGALDKKGENLCNQYKSPPALCTPDPTVSVEETAKKAYNFYKSFVVDGDARTMFSLIDNQHHAGYSDGPQAIWSIFCNGQPVGTATNSAWCFDASTNMSYARYSTTDRWRWVDGCVHEHWDTGEKIPSPDKCYKL</sequence>
<dbReference type="AlphaFoldDB" id="A0A6G1K230"/>
<name>A0A6G1K230_9PLEO</name>
<reference evidence="2" key="1">
    <citation type="journal article" date="2020" name="Stud. Mycol.">
        <title>101 Dothideomycetes genomes: a test case for predicting lifestyles and emergence of pathogens.</title>
        <authorList>
            <person name="Haridas S."/>
            <person name="Albert R."/>
            <person name="Binder M."/>
            <person name="Bloem J."/>
            <person name="Labutti K."/>
            <person name="Salamov A."/>
            <person name="Andreopoulos B."/>
            <person name="Baker S."/>
            <person name="Barry K."/>
            <person name="Bills G."/>
            <person name="Bluhm B."/>
            <person name="Cannon C."/>
            <person name="Castanera R."/>
            <person name="Culley D."/>
            <person name="Daum C."/>
            <person name="Ezra D."/>
            <person name="Gonzalez J."/>
            <person name="Henrissat B."/>
            <person name="Kuo A."/>
            <person name="Liang C."/>
            <person name="Lipzen A."/>
            <person name="Lutzoni F."/>
            <person name="Magnuson J."/>
            <person name="Mondo S."/>
            <person name="Nolan M."/>
            <person name="Ohm R."/>
            <person name="Pangilinan J."/>
            <person name="Park H.-J."/>
            <person name="Ramirez L."/>
            <person name="Alfaro M."/>
            <person name="Sun H."/>
            <person name="Tritt A."/>
            <person name="Yoshinaga Y."/>
            <person name="Zwiers L.-H."/>
            <person name="Turgeon B."/>
            <person name="Goodwin S."/>
            <person name="Spatafora J."/>
            <person name="Crous P."/>
            <person name="Grigoriev I."/>
        </authorList>
    </citation>
    <scope>NUCLEOTIDE SEQUENCE</scope>
    <source>
        <strain evidence="2">CBS 279.74</strain>
    </source>
</reference>
<dbReference type="OrthoDB" id="2820488at2759"/>